<sequence>MIEPADLEDLEDRLTVFQGLVEQLQAPSLSKAELEILMSQYTVLEDSIIKGIEFLSENLTIEKQDILVTLTHKYNELGCDFQDTWSDYYWSMYEFVRGGYEKEVKTGEISQQIMEAQDLALTLNRISKRSSIPTGNENNALLEVDELAKKYTDSTLIQISEETQELKKKKDCCSCAIY</sequence>
<gene>
    <name evidence="1" type="ORF">SteCoe_23750</name>
</gene>
<dbReference type="AlphaFoldDB" id="A0A1R2BJB4"/>
<dbReference type="EMBL" id="MPUH01000610">
    <property type="protein sequence ID" value="OMJ76814.1"/>
    <property type="molecule type" value="Genomic_DNA"/>
</dbReference>
<evidence type="ECO:0000313" key="1">
    <source>
        <dbReference type="EMBL" id="OMJ76814.1"/>
    </source>
</evidence>
<accession>A0A1R2BJB4</accession>
<keyword evidence="2" id="KW-1185">Reference proteome</keyword>
<comment type="caution">
    <text evidence="1">The sequence shown here is derived from an EMBL/GenBank/DDBJ whole genome shotgun (WGS) entry which is preliminary data.</text>
</comment>
<evidence type="ECO:0000313" key="2">
    <source>
        <dbReference type="Proteomes" id="UP000187209"/>
    </source>
</evidence>
<reference evidence="1 2" key="1">
    <citation type="submission" date="2016-11" db="EMBL/GenBank/DDBJ databases">
        <title>The macronuclear genome of Stentor coeruleus: a giant cell with tiny introns.</title>
        <authorList>
            <person name="Slabodnick M."/>
            <person name="Ruby J.G."/>
            <person name="Reiff S.B."/>
            <person name="Swart E.C."/>
            <person name="Gosai S."/>
            <person name="Prabakaran S."/>
            <person name="Witkowska E."/>
            <person name="Larue G.E."/>
            <person name="Fisher S."/>
            <person name="Freeman R.M."/>
            <person name="Gunawardena J."/>
            <person name="Chu W."/>
            <person name="Stover N.A."/>
            <person name="Gregory B.D."/>
            <person name="Nowacki M."/>
            <person name="Derisi J."/>
            <person name="Roy S.W."/>
            <person name="Marshall W.F."/>
            <person name="Sood P."/>
        </authorList>
    </citation>
    <scope>NUCLEOTIDE SEQUENCE [LARGE SCALE GENOMIC DNA]</scope>
    <source>
        <strain evidence="1">WM001</strain>
    </source>
</reference>
<protein>
    <submittedName>
        <fullName evidence="1">Uncharacterized protein</fullName>
    </submittedName>
</protein>
<organism evidence="1 2">
    <name type="scientific">Stentor coeruleus</name>
    <dbReference type="NCBI Taxonomy" id="5963"/>
    <lineage>
        <taxon>Eukaryota</taxon>
        <taxon>Sar</taxon>
        <taxon>Alveolata</taxon>
        <taxon>Ciliophora</taxon>
        <taxon>Postciliodesmatophora</taxon>
        <taxon>Heterotrichea</taxon>
        <taxon>Heterotrichida</taxon>
        <taxon>Stentoridae</taxon>
        <taxon>Stentor</taxon>
    </lineage>
</organism>
<name>A0A1R2BJB4_9CILI</name>
<dbReference type="Proteomes" id="UP000187209">
    <property type="component" value="Unassembled WGS sequence"/>
</dbReference>
<proteinExistence type="predicted"/>